<dbReference type="InterPro" id="IPR001611">
    <property type="entry name" value="Leu-rich_rpt"/>
</dbReference>
<keyword evidence="5" id="KW-0677">Repeat</keyword>
<keyword evidence="12" id="KW-1185">Reference proteome</keyword>
<keyword evidence="2" id="KW-0433">Leucine-rich repeat</keyword>
<comment type="subcellular location">
    <subcellularLocation>
        <location evidence="1">Membrane</location>
        <topology evidence="1">Single-pass type I membrane protein</topology>
    </subcellularLocation>
</comment>
<proteinExistence type="predicted"/>
<evidence type="ECO:0000313" key="12">
    <source>
        <dbReference type="Proteomes" id="UP000607653"/>
    </source>
</evidence>
<feature type="chain" id="PRO_5032558041" description="Leucine-rich repeat-containing N-terminal plant-type domain-containing protein" evidence="9">
    <location>
        <begin position="26"/>
        <end position="233"/>
    </location>
</feature>
<feature type="signal peptide" evidence="9">
    <location>
        <begin position="1"/>
        <end position="25"/>
    </location>
</feature>
<evidence type="ECO:0000256" key="6">
    <source>
        <dbReference type="ARBA" id="ARBA00022989"/>
    </source>
</evidence>
<evidence type="ECO:0000256" key="1">
    <source>
        <dbReference type="ARBA" id="ARBA00004479"/>
    </source>
</evidence>
<reference evidence="11 12" key="1">
    <citation type="journal article" date="2020" name="Mol. Biol. Evol.">
        <title>Distinct Expression and Methylation Patterns for Genes with Different Fates following a Single Whole-Genome Duplication in Flowering Plants.</title>
        <authorList>
            <person name="Shi T."/>
            <person name="Rahmani R.S."/>
            <person name="Gugger P.F."/>
            <person name="Wang M."/>
            <person name="Li H."/>
            <person name="Zhang Y."/>
            <person name="Li Z."/>
            <person name="Wang Q."/>
            <person name="Van de Peer Y."/>
            <person name="Marchal K."/>
            <person name="Chen J."/>
        </authorList>
    </citation>
    <scope>NUCLEOTIDE SEQUENCE [LARGE SCALE GENOMIC DNA]</scope>
    <source>
        <tissue evidence="11">Leaf</tissue>
    </source>
</reference>
<evidence type="ECO:0000256" key="3">
    <source>
        <dbReference type="ARBA" id="ARBA00022692"/>
    </source>
</evidence>
<evidence type="ECO:0000313" key="11">
    <source>
        <dbReference type="EMBL" id="DAD42423.1"/>
    </source>
</evidence>
<dbReference type="Pfam" id="PF00560">
    <property type="entry name" value="LRR_1"/>
    <property type="match status" value="1"/>
</dbReference>
<name>A0A822ZCZ2_NELNU</name>
<dbReference type="InterPro" id="IPR046956">
    <property type="entry name" value="RLP23-like"/>
</dbReference>
<dbReference type="SUPFAM" id="SSF52058">
    <property type="entry name" value="L domain-like"/>
    <property type="match status" value="1"/>
</dbReference>
<organism evidence="11 12">
    <name type="scientific">Nelumbo nucifera</name>
    <name type="common">Sacred lotus</name>
    <dbReference type="NCBI Taxonomy" id="4432"/>
    <lineage>
        <taxon>Eukaryota</taxon>
        <taxon>Viridiplantae</taxon>
        <taxon>Streptophyta</taxon>
        <taxon>Embryophyta</taxon>
        <taxon>Tracheophyta</taxon>
        <taxon>Spermatophyta</taxon>
        <taxon>Magnoliopsida</taxon>
        <taxon>Proteales</taxon>
        <taxon>Nelumbonaceae</taxon>
        <taxon>Nelumbo</taxon>
    </lineage>
</organism>
<dbReference type="PANTHER" id="PTHR48063">
    <property type="entry name" value="LRR RECEPTOR-LIKE KINASE"/>
    <property type="match status" value="1"/>
</dbReference>
<evidence type="ECO:0000256" key="9">
    <source>
        <dbReference type="SAM" id="SignalP"/>
    </source>
</evidence>
<dbReference type="Gene3D" id="3.80.10.10">
    <property type="entry name" value="Ribonuclease Inhibitor"/>
    <property type="match status" value="1"/>
</dbReference>
<evidence type="ECO:0000256" key="8">
    <source>
        <dbReference type="ARBA" id="ARBA00023180"/>
    </source>
</evidence>
<dbReference type="EMBL" id="DUZY01000006">
    <property type="protein sequence ID" value="DAD42423.1"/>
    <property type="molecule type" value="Genomic_DNA"/>
</dbReference>
<dbReference type="Pfam" id="PF08263">
    <property type="entry name" value="LRRNT_2"/>
    <property type="match status" value="1"/>
</dbReference>
<accession>A0A822ZCZ2</accession>
<sequence length="233" mass="25618">MGMFSAFGQILLILCLLSRKLVCNADTPCSESDRKALVDFRNGLRDPENRLSPWNGNDCCQYGFWNLSGQIDPALLRLKSLSYLDLSLNTFQGIPIPNFIGSLKRLRYLNLSDAGFSALAVDDIKWVAGLGLLRNLALNGVDLSPVWSDWVQVLNNLPLLNELHLSGCGIFSPIPSLQSVNFTSLTVIDLSFNNFDSKFPDWIVNVSSLLSLDMSNAGLNGKIPLGISELPNL</sequence>
<evidence type="ECO:0000259" key="10">
    <source>
        <dbReference type="Pfam" id="PF08263"/>
    </source>
</evidence>
<dbReference type="GO" id="GO:0016020">
    <property type="term" value="C:membrane"/>
    <property type="evidence" value="ECO:0007669"/>
    <property type="project" value="UniProtKB-SubCell"/>
</dbReference>
<dbReference type="Proteomes" id="UP000607653">
    <property type="component" value="Unassembled WGS sequence"/>
</dbReference>
<gene>
    <name evidence="11" type="ORF">HUJ06_000653</name>
</gene>
<comment type="caution">
    <text evidence="11">The sequence shown here is derived from an EMBL/GenBank/DDBJ whole genome shotgun (WGS) entry which is preliminary data.</text>
</comment>
<dbReference type="AlphaFoldDB" id="A0A822ZCZ2"/>
<dbReference type="PANTHER" id="PTHR48063:SF16">
    <property type="entry name" value="LRR RECEPTOR-LIKE SERINE_THREONINE-PROTEIN KINASE GSO1"/>
    <property type="match status" value="1"/>
</dbReference>
<keyword evidence="3" id="KW-0812">Transmembrane</keyword>
<evidence type="ECO:0000256" key="5">
    <source>
        <dbReference type="ARBA" id="ARBA00022737"/>
    </source>
</evidence>
<evidence type="ECO:0000256" key="7">
    <source>
        <dbReference type="ARBA" id="ARBA00023136"/>
    </source>
</evidence>
<keyword evidence="4 9" id="KW-0732">Signal</keyword>
<dbReference type="InterPro" id="IPR013210">
    <property type="entry name" value="LRR_N_plant-typ"/>
</dbReference>
<keyword evidence="8" id="KW-0325">Glycoprotein</keyword>
<evidence type="ECO:0000256" key="4">
    <source>
        <dbReference type="ARBA" id="ARBA00022729"/>
    </source>
</evidence>
<keyword evidence="6" id="KW-1133">Transmembrane helix</keyword>
<evidence type="ECO:0000256" key="2">
    <source>
        <dbReference type="ARBA" id="ARBA00022614"/>
    </source>
</evidence>
<protein>
    <recommendedName>
        <fullName evidence="10">Leucine-rich repeat-containing N-terminal plant-type domain-containing protein</fullName>
    </recommendedName>
</protein>
<dbReference type="InterPro" id="IPR032675">
    <property type="entry name" value="LRR_dom_sf"/>
</dbReference>
<feature type="domain" description="Leucine-rich repeat-containing N-terminal plant-type" evidence="10">
    <location>
        <begin position="31"/>
        <end position="61"/>
    </location>
</feature>
<keyword evidence="7" id="KW-0472">Membrane</keyword>